<protein>
    <submittedName>
        <fullName evidence="2">C-3 sterol dehydrogenase/C-4 decarboxylase-like protein</fullName>
    </submittedName>
</protein>
<dbReference type="Pfam" id="PF01073">
    <property type="entry name" value="3Beta_HSD"/>
    <property type="match status" value="1"/>
</dbReference>
<name>A0A6A5YUC9_9PLEO</name>
<gene>
    <name evidence="2" type="ORF">BDV96DRAFT_585217</name>
</gene>
<dbReference type="Proteomes" id="UP000799770">
    <property type="component" value="Unassembled WGS sequence"/>
</dbReference>
<reference evidence="2" key="1">
    <citation type="journal article" date="2020" name="Stud. Mycol.">
        <title>101 Dothideomycetes genomes: a test case for predicting lifestyles and emergence of pathogens.</title>
        <authorList>
            <person name="Haridas S."/>
            <person name="Albert R."/>
            <person name="Binder M."/>
            <person name="Bloem J."/>
            <person name="Labutti K."/>
            <person name="Salamov A."/>
            <person name="Andreopoulos B."/>
            <person name="Baker S."/>
            <person name="Barry K."/>
            <person name="Bills G."/>
            <person name="Bluhm B."/>
            <person name="Cannon C."/>
            <person name="Castanera R."/>
            <person name="Culley D."/>
            <person name="Daum C."/>
            <person name="Ezra D."/>
            <person name="Gonzalez J."/>
            <person name="Henrissat B."/>
            <person name="Kuo A."/>
            <person name="Liang C."/>
            <person name="Lipzen A."/>
            <person name="Lutzoni F."/>
            <person name="Magnuson J."/>
            <person name="Mondo S."/>
            <person name="Nolan M."/>
            <person name="Ohm R."/>
            <person name="Pangilinan J."/>
            <person name="Park H.-J."/>
            <person name="Ramirez L."/>
            <person name="Alfaro M."/>
            <person name="Sun H."/>
            <person name="Tritt A."/>
            <person name="Yoshinaga Y."/>
            <person name="Zwiers L.-H."/>
            <person name="Turgeon B."/>
            <person name="Goodwin S."/>
            <person name="Spatafora J."/>
            <person name="Crous P."/>
            <person name="Grigoriev I."/>
        </authorList>
    </citation>
    <scope>NUCLEOTIDE SEQUENCE</scope>
    <source>
        <strain evidence="2">CBS 627.86</strain>
    </source>
</reference>
<dbReference type="PANTHER" id="PTHR43000">
    <property type="entry name" value="DTDP-D-GLUCOSE 4,6-DEHYDRATASE-RELATED"/>
    <property type="match status" value="1"/>
</dbReference>
<dbReference type="GO" id="GO:0006694">
    <property type="term" value="P:steroid biosynthetic process"/>
    <property type="evidence" value="ECO:0007669"/>
    <property type="project" value="InterPro"/>
</dbReference>
<dbReference type="Gene3D" id="3.40.50.720">
    <property type="entry name" value="NAD(P)-binding Rossmann-like Domain"/>
    <property type="match status" value="1"/>
</dbReference>
<keyword evidence="3" id="KW-1185">Reference proteome</keyword>
<evidence type="ECO:0000313" key="2">
    <source>
        <dbReference type="EMBL" id="KAF2109708.1"/>
    </source>
</evidence>
<dbReference type="InterPro" id="IPR002225">
    <property type="entry name" value="3Beta_OHSteriod_DH/Estase"/>
</dbReference>
<dbReference type="GO" id="GO:0016616">
    <property type="term" value="F:oxidoreductase activity, acting on the CH-OH group of donors, NAD or NADP as acceptor"/>
    <property type="evidence" value="ECO:0007669"/>
    <property type="project" value="InterPro"/>
</dbReference>
<dbReference type="OrthoDB" id="10058185at2759"/>
<evidence type="ECO:0000313" key="3">
    <source>
        <dbReference type="Proteomes" id="UP000799770"/>
    </source>
</evidence>
<dbReference type="InterPro" id="IPR036291">
    <property type="entry name" value="NAD(P)-bd_dom_sf"/>
</dbReference>
<feature type="domain" description="3-beta hydroxysteroid dehydrogenase/isomerase" evidence="1">
    <location>
        <begin position="14"/>
        <end position="274"/>
    </location>
</feature>
<dbReference type="SUPFAM" id="SSF51735">
    <property type="entry name" value="NAD(P)-binding Rossmann-fold domains"/>
    <property type="match status" value="1"/>
</dbReference>
<sequence>MSSGHADRPSTPVLVVGGCGFLGSHIVEAFTQKTTYSIVVASRNPKDFRLQDVEYRAVDIANSSEVSKLVEATRPRVIVHAATLGPFAMGDVHMEHYNATRRLLEMAKKCKHVKAFVYTGSSSTVSNLNGATAVGLKEDQANMYSLQSGPTPYARTKSATQAMVLEFNTKRSDGLSTNGDFSDSLVTTVLCVPGIYGPRDTAITPRMLNMPTWLQLGPNDVLHEWSYVENVAHAHVLAASALLTPKSSTQNVDGEWFFISDGHPIPFWDFARNIKLANSSGTTSGPGRVVVVPWWIVLRIATVSEWLGWIFTFGKAVPALNHNLVRYLKNGAYLDISKARERLGYEPVVDTNEGIRRAVRWVRNQSDEERPSV</sequence>
<dbReference type="EMBL" id="ML977341">
    <property type="protein sequence ID" value="KAF2109708.1"/>
    <property type="molecule type" value="Genomic_DNA"/>
</dbReference>
<organism evidence="2 3">
    <name type="scientific">Lophiotrema nucula</name>
    <dbReference type="NCBI Taxonomy" id="690887"/>
    <lineage>
        <taxon>Eukaryota</taxon>
        <taxon>Fungi</taxon>
        <taxon>Dikarya</taxon>
        <taxon>Ascomycota</taxon>
        <taxon>Pezizomycotina</taxon>
        <taxon>Dothideomycetes</taxon>
        <taxon>Pleosporomycetidae</taxon>
        <taxon>Pleosporales</taxon>
        <taxon>Lophiotremataceae</taxon>
        <taxon>Lophiotrema</taxon>
    </lineage>
</organism>
<accession>A0A6A5YUC9</accession>
<evidence type="ECO:0000259" key="1">
    <source>
        <dbReference type="Pfam" id="PF01073"/>
    </source>
</evidence>
<proteinExistence type="predicted"/>
<dbReference type="AlphaFoldDB" id="A0A6A5YUC9"/>